<feature type="active site" description="Proton donor" evidence="6">
    <location>
        <position position="90"/>
    </location>
</feature>
<dbReference type="NCBIfam" id="TIGR02385">
    <property type="entry name" value="RelE_StbE"/>
    <property type="match status" value="1"/>
</dbReference>
<dbReference type="PANTHER" id="PTHR40588">
    <property type="entry name" value="MRNA INTERFERASE TOXIN YAFQ"/>
    <property type="match status" value="1"/>
</dbReference>
<accession>A0A0F3UZU8</accession>
<sequence length="95" mass="11185">MRNLNQRDIEYSGQFSKDVKLAQKRHKDMNKLKYLMTLLINNALPLPAVYKDHPLQGSWKGYRDAHVEPDWILIYKLTDKLLRFERTGTHAALFG</sequence>
<dbReference type="Proteomes" id="UP000305093">
    <property type="component" value="Unassembled WGS sequence"/>
</dbReference>
<dbReference type="PIRSF" id="PIRSF006156">
    <property type="entry name" value="YafQ"/>
    <property type="match status" value="1"/>
</dbReference>
<dbReference type="PANTHER" id="PTHR40588:SF1">
    <property type="entry name" value="MRNA INTERFERASE TOXIN YAFQ"/>
    <property type="match status" value="1"/>
</dbReference>
<evidence type="ECO:0000256" key="2">
    <source>
        <dbReference type="ARBA" id="ARBA00061366"/>
    </source>
</evidence>
<dbReference type="Proteomes" id="UP000248865">
    <property type="component" value="Unassembled WGS sequence"/>
</dbReference>
<comment type="caution">
    <text evidence="7">The sequence shown here is derived from an EMBL/GenBank/DDBJ whole genome shotgun (WGS) entry which is preliminary data.</text>
</comment>
<evidence type="ECO:0000256" key="1">
    <source>
        <dbReference type="ARBA" id="ARBA00022649"/>
    </source>
</evidence>
<evidence type="ECO:0000313" key="9">
    <source>
        <dbReference type="Proteomes" id="UP000248865"/>
    </source>
</evidence>
<evidence type="ECO:0000256" key="6">
    <source>
        <dbReference type="PIRSR" id="PIRSR006156-1"/>
    </source>
</evidence>
<keyword evidence="1" id="KW-1277">Toxin-antitoxin system</keyword>
<dbReference type="FunFam" id="3.30.2310.20:FF:000003">
    <property type="entry name" value="Type II toxin-antitoxin system YafQ family toxin"/>
    <property type="match status" value="1"/>
</dbReference>
<evidence type="ECO:0000256" key="3">
    <source>
        <dbReference type="ARBA" id="ARBA00068634"/>
    </source>
</evidence>
<dbReference type="SUPFAM" id="SSF143011">
    <property type="entry name" value="RelE-like"/>
    <property type="match status" value="1"/>
</dbReference>
<dbReference type="InterPro" id="IPR004386">
    <property type="entry name" value="Toxin_YafQ-like"/>
</dbReference>
<dbReference type="GO" id="GO:0006415">
    <property type="term" value="P:translational termination"/>
    <property type="evidence" value="ECO:0007669"/>
    <property type="project" value="TreeGrafter"/>
</dbReference>
<dbReference type="NCBIfam" id="TIGR00053">
    <property type="entry name" value="YafQ family addiction module toxin"/>
    <property type="match status" value="1"/>
</dbReference>
<dbReference type="EMBL" id="RROO01000027">
    <property type="protein sequence ID" value="TJF64434.1"/>
    <property type="molecule type" value="Genomic_DNA"/>
</dbReference>
<reference evidence="7 9" key="1">
    <citation type="submission" date="2018-05" db="EMBL/GenBank/DDBJ databases">
        <title>Genomic sequencing of EHEC O26 New European Clone.</title>
        <authorList>
            <person name="Karnisova L."/>
            <person name="Nunvar J."/>
            <person name="Marejkova M."/>
            <person name="Mellmann A."/>
            <person name="Drevinek P."/>
            <person name="Blahova K."/>
            <person name="Bielaszewska M."/>
        </authorList>
    </citation>
    <scope>NUCLEOTIDE SEQUENCE [LARGE SCALE GENOMIC DNA]</scope>
    <source>
        <strain evidence="7 9">14-391</strain>
    </source>
</reference>
<dbReference type="RefSeq" id="WP_032183258.1">
    <property type="nucleotide sequence ID" value="NZ_AP018808.1"/>
</dbReference>
<name>A0A0F3UZU8_ECOLX</name>
<dbReference type="GO" id="GO:0006402">
    <property type="term" value="P:mRNA catabolic process"/>
    <property type="evidence" value="ECO:0007669"/>
    <property type="project" value="TreeGrafter"/>
</dbReference>
<gene>
    <name evidence="7" type="primary">yafQ</name>
    <name evidence="8" type="ORF">C9194_15490</name>
    <name evidence="7" type="ORF">DIV22_00900</name>
</gene>
<evidence type="ECO:0000256" key="5">
    <source>
        <dbReference type="ARBA" id="ARBA00084069"/>
    </source>
</evidence>
<evidence type="ECO:0000313" key="10">
    <source>
        <dbReference type="Proteomes" id="UP000305093"/>
    </source>
</evidence>
<dbReference type="AlphaFoldDB" id="A0A0F3UZU8"/>
<dbReference type="Gene3D" id="3.30.2310.20">
    <property type="entry name" value="RelE-like"/>
    <property type="match status" value="1"/>
</dbReference>
<dbReference type="GO" id="GO:0004521">
    <property type="term" value="F:RNA endonuclease activity"/>
    <property type="evidence" value="ECO:0007669"/>
    <property type="project" value="TreeGrafter"/>
</dbReference>
<protein>
    <recommendedName>
        <fullName evidence="3">mRNA interferase toxin YafQ</fullName>
    </recommendedName>
    <alternativeName>
        <fullName evidence="4">Endoribonuclease YafQ</fullName>
    </alternativeName>
    <alternativeName>
        <fullName evidence="5">Toxin YafQ</fullName>
    </alternativeName>
</protein>
<dbReference type="EMBL" id="QFSS01000006">
    <property type="protein sequence ID" value="PZZ75249.1"/>
    <property type="molecule type" value="Genomic_DNA"/>
</dbReference>
<comment type="similarity">
    <text evidence="2">Belongs to the RelE toxin family. YafQ subfamily.</text>
</comment>
<evidence type="ECO:0000313" key="8">
    <source>
        <dbReference type="EMBL" id="TJF64434.1"/>
    </source>
</evidence>
<organism evidence="7 9">
    <name type="scientific">Escherichia coli</name>
    <dbReference type="NCBI Taxonomy" id="562"/>
    <lineage>
        <taxon>Bacteria</taxon>
        <taxon>Pseudomonadati</taxon>
        <taxon>Pseudomonadota</taxon>
        <taxon>Gammaproteobacteria</taxon>
        <taxon>Enterobacterales</taxon>
        <taxon>Enterobacteriaceae</taxon>
        <taxon>Escherichia</taxon>
    </lineage>
</organism>
<reference evidence="8 10" key="2">
    <citation type="submission" date="2018-12" db="EMBL/GenBank/DDBJ databases">
        <title>Food and Water Safety Consortium.</title>
        <authorList>
            <person name="Tyson S."/>
            <person name="Peterson C.-L."/>
            <person name="Olson A."/>
            <person name="Tyler S."/>
            <person name="Cabral J."/>
            <person name="Lynch T."/>
            <person name="Knox N."/>
            <person name="Van Domselaar G."/>
            <person name="Graham M."/>
        </authorList>
    </citation>
    <scope>NUCLEOTIDE SEQUENCE [LARGE SCALE GENOMIC DNA]</scope>
    <source>
        <strain evidence="8 10">FWSEC0419</strain>
    </source>
</reference>
<evidence type="ECO:0000256" key="4">
    <source>
        <dbReference type="ARBA" id="ARBA00074985"/>
    </source>
</evidence>
<dbReference type="InterPro" id="IPR035093">
    <property type="entry name" value="RelE/ParE_toxin_dom_sf"/>
</dbReference>
<dbReference type="Pfam" id="PF15738">
    <property type="entry name" value="YafQ_toxin"/>
    <property type="match status" value="1"/>
</dbReference>
<proteinExistence type="inferred from homology"/>
<dbReference type="InterPro" id="IPR007712">
    <property type="entry name" value="RelE/ParE_toxin"/>
</dbReference>
<evidence type="ECO:0000313" key="7">
    <source>
        <dbReference type="EMBL" id="PZZ75249.1"/>
    </source>
</evidence>